<keyword evidence="9" id="KW-0238">DNA-binding</keyword>
<evidence type="ECO:0000313" key="19">
    <source>
        <dbReference type="EMBL" id="BFD45728.1"/>
    </source>
</evidence>
<evidence type="ECO:0000256" key="5">
    <source>
        <dbReference type="ARBA" id="ARBA00022801"/>
    </source>
</evidence>
<name>A0AAT9G7D1_9RICK</name>
<dbReference type="Gene3D" id="1.10.10.160">
    <property type="match status" value="1"/>
</dbReference>
<dbReference type="Pfam" id="PF13361">
    <property type="entry name" value="UvrD_C"/>
    <property type="match status" value="1"/>
</dbReference>
<keyword evidence="8 16" id="KW-0067">ATP-binding</keyword>
<evidence type="ECO:0000259" key="17">
    <source>
        <dbReference type="PROSITE" id="PS51198"/>
    </source>
</evidence>
<dbReference type="InterPro" id="IPR027417">
    <property type="entry name" value="P-loop_NTPase"/>
</dbReference>
<dbReference type="GO" id="GO:0005829">
    <property type="term" value="C:cytosol"/>
    <property type="evidence" value="ECO:0007669"/>
    <property type="project" value="TreeGrafter"/>
</dbReference>
<evidence type="ECO:0000259" key="18">
    <source>
        <dbReference type="PROSITE" id="PS51217"/>
    </source>
</evidence>
<evidence type="ECO:0000256" key="16">
    <source>
        <dbReference type="PROSITE-ProRule" id="PRU00560"/>
    </source>
</evidence>
<dbReference type="PANTHER" id="PTHR11070:SF2">
    <property type="entry name" value="ATP-DEPENDENT DNA HELICASE SRS2"/>
    <property type="match status" value="1"/>
</dbReference>
<evidence type="ECO:0000256" key="9">
    <source>
        <dbReference type="ARBA" id="ARBA00023125"/>
    </source>
</evidence>
<dbReference type="GO" id="GO:0004527">
    <property type="term" value="F:exonuclease activity"/>
    <property type="evidence" value="ECO:0007669"/>
    <property type="project" value="UniProtKB-KW"/>
</dbReference>
<dbReference type="InterPro" id="IPR013986">
    <property type="entry name" value="DExx_box_DNA_helicase_dom_sf"/>
</dbReference>
<keyword evidence="11" id="KW-0413">Isomerase</keyword>
<keyword evidence="3 16" id="KW-0547">Nucleotide-binding</keyword>
<gene>
    <name evidence="19" type="ORF">DMENIID0002_03740</name>
</gene>
<dbReference type="NCBIfam" id="TIGR01045">
    <property type="entry name" value="RPE1"/>
    <property type="match status" value="1"/>
</dbReference>
<dbReference type="InterPro" id="IPR011335">
    <property type="entry name" value="Restrct_endonuc-II-like"/>
</dbReference>
<dbReference type="PROSITE" id="PS51198">
    <property type="entry name" value="UVRD_HELICASE_ATP_BIND"/>
    <property type="match status" value="1"/>
</dbReference>
<dbReference type="InterPro" id="IPR000212">
    <property type="entry name" value="DNA_helicase_UvrD/REP"/>
</dbReference>
<dbReference type="EMBL" id="AP029170">
    <property type="protein sequence ID" value="BFD45728.1"/>
    <property type="molecule type" value="Genomic_DNA"/>
</dbReference>
<proteinExistence type="inferred from homology"/>
<dbReference type="InterPro" id="IPR038726">
    <property type="entry name" value="PDDEXK_AddAB-type"/>
</dbReference>
<evidence type="ECO:0000256" key="14">
    <source>
        <dbReference type="ARBA" id="ARBA00034923"/>
    </source>
</evidence>
<evidence type="ECO:0000256" key="7">
    <source>
        <dbReference type="ARBA" id="ARBA00022839"/>
    </source>
</evidence>
<evidence type="ECO:0000256" key="13">
    <source>
        <dbReference type="ARBA" id="ARBA00034808"/>
    </source>
</evidence>
<dbReference type="SUPFAM" id="SSF52980">
    <property type="entry name" value="Restriction endonuclease-like"/>
    <property type="match status" value="1"/>
</dbReference>
<dbReference type="Gene3D" id="1.10.486.10">
    <property type="entry name" value="PCRA, domain 4"/>
    <property type="match status" value="1"/>
</dbReference>
<evidence type="ECO:0000256" key="8">
    <source>
        <dbReference type="ARBA" id="ARBA00022840"/>
    </source>
</evidence>
<dbReference type="SUPFAM" id="SSF52540">
    <property type="entry name" value="P-loop containing nucleoside triphosphate hydrolases"/>
    <property type="match status" value="1"/>
</dbReference>
<sequence>MNELQQQASDPEYSVWVSASAGTGKTKILTDRVLRLLIKGVPFEKILCLTFTNAATLEMQSRIKNKLAQFAANETAKLTEELGLLLTREPLESEVQYTKTLYNRLLNSEDGINIYTIHAFCQKMLKLFPFEVGINPEFQVLDEITTQGVLSKIRNQIYLDPTYNELISFFLTNFHETTINDIFSEIIQQKIKFKKLFAKQMDFVEYDAQTIFAQLSSIYDQARQLLAKYSIAIDLDQEIQQFFLTKENLKRKNILPKSMAMKYPKLLNELEYLQEKIFQLDQQAKMQDMENYSNSLRNLAKIFLDKYDFYKTQHSLLDYDDLIYLTQLLLTDNAAKNWVAYKLNGGIDHLLVDEAQDTSPEQWDIITAIIADFTSSTKQKSTIFVVGDEKQSIFSFQGADISSFSYVNENLYKNLSDANKNFRNITLQWSYRSTKEIIDIVYLIFQQIKHTSPQLFTSDNPKILPFRQTHKGRVELWPLVKDEKESKLFWPLLEEHNKSKSAQQLLAQQIASFIKSQIASRIILPATNSEVKESDFMILVRKRDELIFEIINCLKQYGLPVEDVDRITLNKSLSVLDLMSIAKFVLLPQDDLNLASLLKSPIIGMSEQALQTIAISRGKNSIWGYLQTVLDYASIYKKLCHFLQLYKVANCENFFSLIVDCLDVRKVLVEANGFDSNDVINELIYLSSNYANNIDSSLQSFVYWFENNKIEIKRNLESSSKIKIMTVHASKGLQAPIVILCDTSSIPTNSNKFIWNENQVFSTTQSANSPEFFKALKEKEQQKDLQEYIRLLYVAMTRAEDHLVICGYQSSSKLPQNCWYELVARTMNMHGKVQENGIIVYESVIEGSGNGQESKEIDQKGALDILDPASKQDDIKGSRNDIRPLSKLAYAEGFEGDASPRTAAYLNVREDSSTASLSKSPAEVEFRKRSIEDWIPNLFLINKITKNTKQNYSVNSPLIVNDHLEYGKVFHKILEDATKINDFSMMNKHPFIHKLPTTLQEKIHSNIDKLLNNIEFMALISQELKTEVTIGTTLNDEVKIGRIDLLTIDTGKITIIDYKSDAIPPKTCQLVKESYIDQLNFYRHIVAKLYPNNEIICKILWLENANFMTIG</sequence>
<comment type="catalytic activity">
    <reaction evidence="12">
        <text>Couples ATP hydrolysis with the unwinding of duplex DNA by translocating in the 3'-5' direction.</text>
        <dbReference type="EC" id="5.6.2.4"/>
    </reaction>
</comment>
<comment type="catalytic activity">
    <reaction evidence="15">
        <text>ATP + H2O = ADP + phosphate + H(+)</text>
        <dbReference type="Rhea" id="RHEA:13065"/>
        <dbReference type="ChEBI" id="CHEBI:15377"/>
        <dbReference type="ChEBI" id="CHEBI:15378"/>
        <dbReference type="ChEBI" id="CHEBI:30616"/>
        <dbReference type="ChEBI" id="CHEBI:43474"/>
        <dbReference type="ChEBI" id="CHEBI:456216"/>
        <dbReference type="EC" id="5.6.2.4"/>
    </reaction>
</comment>
<dbReference type="Pfam" id="PF12705">
    <property type="entry name" value="PDDEXK_1"/>
    <property type="match status" value="1"/>
</dbReference>
<dbReference type="AlphaFoldDB" id="A0AAT9G7D1"/>
<keyword evidence="4" id="KW-0227">DNA damage</keyword>
<dbReference type="InterPro" id="IPR005728">
    <property type="entry name" value="RPE1"/>
</dbReference>
<dbReference type="InterPro" id="IPR011604">
    <property type="entry name" value="PDDEXK-like_dom_sf"/>
</dbReference>
<keyword evidence="6 16" id="KW-0347">Helicase</keyword>
<dbReference type="PANTHER" id="PTHR11070">
    <property type="entry name" value="UVRD / RECB / PCRA DNA HELICASE FAMILY MEMBER"/>
    <property type="match status" value="1"/>
</dbReference>
<reference evidence="19" key="1">
    <citation type="submission" date="2024-01" db="EMBL/GenBank/DDBJ databases">
        <title>Sequencing the genomes of a sandfly, Sergentomyia squamirostris, and its two endosymbionts.</title>
        <authorList>
            <person name="Itokawa K."/>
            <person name="Sanjoba C."/>
        </authorList>
    </citation>
    <scope>NUCLEOTIDE SEQUENCE</scope>
    <source>
        <strain evidence="19">RiSSQ</strain>
    </source>
</reference>
<evidence type="ECO:0000256" key="2">
    <source>
        <dbReference type="ARBA" id="ARBA00022722"/>
    </source>
</evidence>
<evidence type="ECO:0000256" key="10">
    <source>
        <dbReference type="ARBA" id="ARBA00023204"/>
    </source>
</evidence>
<protein>
    <recommendedName>
        <fullName evidence="13">DNA 3'-5' helicase</fullName>
        <ecNumber evidence="13">5.6.2.4</ecNumber>
    </recommendedName>
    <alternativeName>
        <fullName evidence="14">DNA 3'-5' helicase II</fullName>
    </alternativeName>
</protein>
<dbReference type="EC" id="5.6.2.4" evidence="13"/>
<evidence type="ECO:0000256" key="4">
    <source>
        <dbReference type="ARBA" id="ARBA00022763"/>
    </source>
</evidence>
<dbReference type="InterPro" id="IPR014017">
    <property type="entry name" value="DNA_helicase_UvrD-like_C"/>
</dbReference>
<evidence type="ECO:0000256" key="1">
    <source>
        <dbReference type="ARBA" id="ARBA00009922"/>
    </source>
</evidence>
<evidence type="ECO:0000256" key="11">
    <source>
        <dbReference type="ARBA" id="ARBA00023235"/>
    </source>
</evidence>
<keyword evidence="5 16" id="KW-0378">Hydrolase</keyword>
<dbReference type="GO" id="GO:0043138">
    <property type="term" value="F:3'-5' DNA helicase activity"/>
    <property type="evidence" value="ECO:0007669"/>
    <property type="project" value="UniProtKB-EC"/>
</dbReference>
<dbReference type="GO" id="GO:0005524">
    <property type="term" value="F:ATP binding"/>
    <property type="evidence" value="ECO:0007669"/>
    <property type="project" value="UniProtKB-UniRule"/>
</dbReference>
<evidence type="ECO:0000256" key="6">
    <source>
        <dbReference type="ARBA" id="ARBA00022806"/>
    </source>
</evidence>
<comment type="similarity">
    <text evidence="1">Belongs to the helicase family. UvrD subfamily.</text>
</comment>
<dbReference type="Gene3D" id="3.90.320.10">
    <property type="match status" value="1"/>
</dbReference>
<dbReference type="PROSITE" id="PS51217">
    <property type="entry name" value="UVRD_HELICASE_CTER"/>
    <property type="match status" value="1"/>
</dbReference>
<feature type="binding site" evidence="16">
    <location>
        <begin position="19"/>
        <end position="26"/>
    </location>
    <ligand>
        <name>ATP</name>
        <dbReference type="ChEBI" id="CHEBI:30616"/>
    </ligand>
</feature>
<organism evidence="19">
    <name type="scientific">Candidatus Tisiphia endosymbiont of Sergentomyia squamirostris</name>
    <dbReference type="NCBI Taxonomy" id="3113639"/>
    <lineage>
        <taxon>Bacteria</taxon>
        <taxon>Pseudomonadati</taxon>
        <taxon>Pseudomonadota</taxon>
        <taxon>Alphaproteobacteria</taxon>
        <taxon>Rickettsiales</taxon>
        <taxon>Rickettsiaceae</taxon>
        <taxon>Rickettsieae</taxon>
        <taxon>Candidatus Tisiphia</taxon>
    </lineage>
</organism>
<keyword evidence="10" id="KW-0234">DNA repair</keyword>
<evidence type="ECO:0000256" key="3">
    <source>
        <dbReference type="ARBA" id="ARBA00022741"/>
    </source>
</evidence>
<keyword evidence="7" id="KW-0269">Exonuclease</keyword>
<evidence type="ECO:0000256" key="12">
    <source>
        <dbReference type="ARBA" id="ARBA00034617"/>
    </source>
</evidence>
<dbReference type="InterPro" id="IPR014016">
    <property type="entry name" value="UvrD-like_ATP-bd"/>
</dbReference>
<dbReference type="GO" id="GO:0003677">
    <property type="term" value="F:DNA binding"/>
    <property type="evidence" value="ECO:0007669"/>
    <property type="project" value="UniProtKB-KW"/>
</dbReference>
<feature type="domain" description="UvrD-like helicase ATP-binding" evidence="17">
    <location>
        <begin position="1"/>
        <end position="434"/>
    </location>
</feature>
<evidence type="ECO:0000256" key="15">
    <source>
        <dbReference type="ARBA" id="ARBA00048988"/>
    </source>
</evidence>
<dbReference type="GO" id="GO:0000725">
    <property type="term" value="P:recombinational repair"/>
    <property type="evidence" value="ECO:0007669"/>
    <property type="project" value="TreeGrafter"/>
</dbReference>
<keyword evidence="2" id="KW-0540">Nuclease</keyword>
<accession>A0AAT9G7D1</accession>
<dbReference type="Gene3D" id="3.40.50.300">
    <property type="entry name" value="P-loop containing nucleotide triphosphate hydrolases"/>
    <property type="match status" value="4"/>
</dbReference>
<feature type="domain" description="UvrD-like helicase C-terminal" evidence="18">
    <location>
        <begin position="453"/>
        <end position="732"/>
    </location>
</feature>
<dbReference type="Pfam" id="PF00580">
    <property type="entry name" value="UvrD-helicase"/>
    <property type="match status" value="1"/>
</dbReference>
<dbReference type="GO" id="GO:0033202">
    <property type="term" value="C:DNA helicase complex"/>
    <property type="evidence" value="ECO:0007669"/>
    <property type="project" value="TreeGrafter"/>
</dbReference>